<dbReference type="OrthoDB" id="6879814at2"/>
<protein>
    <submittedName>
        <fullName evidence="3">Phage tail protein</fullName>
    </submittedName>
</protein>
<evidence type="ECO:0000313" key="4">
    <source>
        <dbReference type="Proteomes" id="UP000059425"/>
    </source>
</evidence>
<dbReference type="RefSeq" id="WP_060738966.1">
    <property type="nucleotide sequence ID" value="NZ_CP012831.1"/>
</dbReference>
<reference evidence="3 4" key="2">
    <citation type="journal article" date="2018" name="Nature">
        <title>Mutant phenotypes for thousands of bacterial genes of unknown function.</title>
        <authorList>
            <person name="Price M.N."/>
            <person name="Wetmore K.M."/>
            <person name="Waters R.J."/>
            <person name="Callaghan M."/>
            <person name="Ray J."/>
            <person name="Liu H."/>
            <person name="Kuehl J.V."/>
            <person name="Melnyk R.A."/>
            <person name="Lamson J.S."/>
            <person name="Suh Y."/>
            <person name="Carlson H.K."/>
            <person name="Esquivel Z."/>
            <person name="Sadeeshkumar H."/>
            <person name="Chakraborty R."/>
            <person name="Zane G.M."/>
            <person name="Rubin B.E."/>
            <person name="Wall J.D."/>
            <person name="Visel A."/>
            <person name="Bristow J."/>
            <person name="Blow M.J."/>
            <person name="Arkin A.P."/>
            <person name="Deutschbauer A.M."/>
        </authorList>
    </citation>
    <scope>NUCLEOTIDE SEQUENCE [LARGE SCALE GENOMIC DNA]</scope>
    <source>
        <strain evidence="3 4">FW300-N2C3</strain>
    </source>
</reference>
<organism evidence="3 4">
    <name type="scientific">Pseudomonas fluorescens</name>
    <dbReference type="NCBI Taxonomy" id="294"/>
    <lineage>
        <taxon>Bacteria</taxon>
        <taxon>Pseudomonadati</taxon>
        <taxon>Pseudomonadota</taxon>
        <taxon>Gammaproteobacteria</taxon>
        <taxon>Pseudomonadales</taxon>
        <taxon>Pseudomonadaceae</taxon>
        <taxon>Pseudomonas</taxon>
    </lineage>
</organism>
<gene>
    <name evidence="3" type="ORF">AO356_05795</name>
</gene>
<feature type="region of interest" description="Disordered" evidence="1">
    <location>
        <begin position="502"/>
        <end position="551"/>
    </location>
</feature>
<evidence type="ECO:0000259" key="2">
    <source>
        <dbReference type="Pfam" id="PF10145"/>
    </source>
</evidence>
<sequence length="726" mass="73680">MADDRYSLKYAAFNESGLAFGNTSLTSGVSAQGAFARDQLASLDLALETLGLKLGLLTTAIESLTVKLSAQRLFSQTMGADAKGESASEPKGKPSGGIEPPALLKPAIAMDSAMADLKKATQFGPRQIQQVAESTQQIATAPLVAARGTTAVEVVRMQSLAAGKGIGSDVLDASDRQLALSRFASDAGVTATAFEMPAMKAAEMLADWRISMKLNGAEAFDLADAANQLGKLPNGAKPAEIGAVLQRDGAAATTAGLAPAQAAALTAALLNTGTQQAEAGVALDGFTTALGKADQTSATEQMAWKQLGLEPKAVASGLRDKDTAPGTVMTVLAALNAQPAENRSTLAATLFGNGDEAVLRMAQKLPDVNAAFLQVKDPGQYATSQLGNDGSVRQDALALSNTRQGQLNILNARNERLSMATGNALMPVADNSFQWLGSLTDGMSELAESSPKATAAIVLLGAAIKPLVGALLKAVADEMSNQVAKRVLGKAAPHLPGRLGEVISEDFRKNPPGDKLDTSNASQRPESTRGPKIRVSTRGSRGTAGRFSLGPTASLRSMTRKAPGPLKVVGAVADVAEGVLTGDKRMMGAGLGAAGGGWAGAAAGSAAGAALGSVVPVIGTAIGGLVGGLLGGWLGSDAGASLGEKLVAPADRLAAPDQVSKDLASTQTTTQQNTMTANIYINGQDQASASQLANLVVQQLSGQFGLTTMPSSLAMRSDAALTDGGT</sequence>
<dbReference type="EMBL" id="CP012831">
    <property type="protein sequence ID" value="ALI06324.1"/>
    <property type="molecule type" value="Genomic_DNA"/>
</dbReference>
<proteinExistence type="predicted"/>
<dbReference type="InterPro" id="IPR010090">
    <property type="entry name" value="Phage_tape_meas"/>
</dbReference>
<feature type="region of interest" description="Disordered" evidence="1">
    <location>
        <begin position="79"/>
        <end position="101"/>
    </location>
</feature>
<accession>A0A0N7H1M1</accession>
<feature type="compositionally biased region" description="Basic and acidic residues" evidence="1">
    <location>
        <begin position="505"/>
        <end position="517"/>
    </location>
</feature>
<evidence type="ECO:0000313" key="3">
    <source>
        <dbReference type="EMBL" id="ALI06324.1"/>
    </source>
</evidence>
<dbReference type="NCBIfam" id="TIGR01760">
    <property type="entry name" value="tape_meas_TP901"/>
    <property type="match status" value="1"/>
</dbReference>
<dbReference type="Pfam" id="PF10145">
    <property type="entry name" value="PhageMin_Tail"/>
    <property type="match status" value="1"/>
</dbReference>
<dbReference type="Proteomes" id="UP000059425">
    <property type="component" value="Chromosome"/>
</dbReference>
<reference evidence="4" key="1">
    <citation type="submission" date="2015-09" db="EMBL/GenBank/DDBJ databases">
        <title>Whole genome sequence of Pseudomonas fluorescens FW300-N2C3.</title>
        <authorList>
            <person name="Ray J."/>
            <person name="Melnyk R."/>
            <person name="Deutschbauer A."/>
        </authorList>
    </citation>
    <scope>NUCLEOTIDE SEQUENCE [LARGE SCALE GENOMIC DNA]</scope>
    <source>
        <strain evidence="4">FW300-N2C3</strain>
    </source>
</reference>
<dbReference type="AlphaFoldDB" id="A0A0N7H1M1"/>
<name>A0A0N7H1M1_PSEFL</name>
<evidence type="ECO:0000256" key="1">
    <source>
        <dbReference type="SAM" id="MobiDB-lite"/>
    </source>
</evidence>
<feature type="compositionally biased region" description="Basic and acidic residues" evidence="1">
    <location>
        <begin position="82"/>
        <end position="92"/>
    </location>
</feature>
<feature type="domain" description="Phage tail tape measure protein" evidence="2">
    <location>
        <begin position="181"/>
        <end position="352"/>
    </location>
</feature>